<dbReference type="InterPro" id="IPR000757">
    <property type="entry name" value="Beta-glucanase-like"/>
</dbReference>
<dbReference type="AlphaFoldDB" id="A0A2S1LFW1"/>
<evidence type="ECO:0008006" key="8">
    <source>
        <dbReference type="Google" id="ProtNLM"/>
    </source>
</evidence>
<sequence>MIKKHYLLGFFYLILSACSTNGTDNEPKKEEKQVDTTPPEISCVADINVGIDYFASNAIVTYTAPIGTDNVAGASTTQTAGLASGATFPVGVTTNTFQVKDVAGNSVSCSFKVTVTKNDPSADLPYLTEVNPAPTSKKWVKVDALSDEFNLNALDEVKWKNTDPSQWIGRAPGLFKKSTVSQNDGNLQLTADILPAPEVVNGNTFTHAGSYITSNTTAQVGYFIECRMKANKTFMSSTFWLINKRNEATGCDARTTELDIQECVGQVTGTASWTLTTDQQMGSNLHSRSTSCPETPVGSVGGNTLLSGKASEEYHVYAAWWKSPTEIEFYLDGKKVRTATPVANFNLGMYMKMVVETYDWNPVPAGGGMNGSAQDRTTYYDWVRTWKLIDN</sequence>
<dbReference type="Pfam" id="PF02494">
    <property type="entry name" value="HYR"/>
    <property type="match status" value="1"/>
</dbReference>
<gene>
    <name evidence="6" type="ORF">FFWV33_14465</name>
</gene>
<reference evidence="6 7" key="1">
    <citation type="submission" date="2017-04" db="EMBL/GenBank/DDBJ databases">
        <title>Compelte genome sequence of WV33.</title>
        <authorList>
            <person name="Lee P.C."/>
        </authorList>
    </citation>
    <scope>NUCLEOTIDE SEQUENCE [LARGE SCALE GENOMIC DNA]</scope>
    <source>
        <strain evidence="6 7">WV33</strain>
    </source>
</reference>
<dbReference type="EMBL" id="CP020918">
    <property type="protein sequence ID" value="AWG22645.1"/>
    <property type="molecule type" value="Genomic_DNA"/>
</dbReference>
<keyword evidence="2" id="KW-0677">Repeat</keyword>
<proteinExistence type="inferred from homology"/>
<feature type="chain" id="PRO_5015409776" description="HYR domain-containing protein" evidence="3">
    <location>
        <begin position="23"/>
        <end position="391"/>
    </location>
</feature>
<dbReference type="Proteomes" id="UP000244527">
    <property type="component" value="Chromosome"/>
</dbReference>
<dbReference type="SUPFAM" id="SSF49899">
    <property type="entry name" value="Concanavalin A-like lectins/glucanases"/>
    <property type="match status" value="1"/>
</dbReference>
<dbReference type="PROSITE" id="PS51257">
    <property type="entry name" value="PROKAR_LIPOPROTEIN"/>
    <property type="match status" value="1"/>
</dbReference>
<evidence type="ECO:0000256" key="2">
    <source>
        <dbReference type="ARBA" id="ARBA00022737"/>
    </source>
</evidence>
<evidence type="ECO:0000259" key="5">
    <source>
        <dbReference type="PROSITE" id="PS51762"/>
    </source>
</evidence>
<name>A0A2S1LFW1_9FLAO</name>
<dbReference type="PROSITE" id="PS50825">
    <property type="entry name" value="HYR"/>
    <property type="match status" value="1"/>
</dbReference>
<feature type="signal peptide" evidence="3">
    <location>
        <begin position="1"/>
        <end position="22"/>
    </location>
</feature>
<evidence type="ECO:0000259" key="4">
    <source>
        <dbReference type="PROSITE" id="PS50825"/>
    </source>
</evidence>
<evidence type="ECO:0000313" key="6">
    <source>
        <dbReference type="EMBL" id="AWG22645.1"/>
    </source>
</evidence>
<evidence type="ECO:0000313" key="7">
    <source>
        <dbReference type="Proteomes" id="UP000244527"/>
    </source>
</evidence>
<feature type="domain" description="HYR" evidence="4">
    <location>
        <begin position="34"/>
        <end position="117"/>
    </location>
</feature>
<dbReference type="GO" id="GO:0005975">
    <property type="term" value="P:carbohydrate metabolic process"/>
    <property type="evidence" value="ECO:0007669"/>
    <property type="project" value="InterPro"/>
</dbReference>
<dbReference type="RefSeq" id="WP_108741563.1">
    <property type="nucleotide sequence ID" value="NZ_CP020918.1"/>
</dbReference>
<evidence type="ECO:0000256" key="1">
    <source>
        <dbReference type="ARBA" id="ARBA00006865"/>
    </source>
</evidence>
<dbReference type="InterPro" id="IPR003410">
    <property type="entry name" value="HYR_dom"/>
</dbReference>
<dbReference type="Gene3D" id="2.60.120.200">
    <property type="match status" value="1"/>
</dbReference>
<feature type="domain" description="GH16" evidence="5">
    <location>
        <begin position="119"/>
        <end position="391"/>
    </location>
</feature>
<dbReference type="InterPro" id="IPR013320">
    <property type="entry name" value="ConA-like_dom_sf"/>
</dbReference>
<dbReference type="KEGG" id="ffa:FFWV33_14465"/>
<keyword evidence="3" id="KW-0732">Signal</keyword>
<dbReference type="PROSITE" id="PS51762">
    <property type="entry name" value="GH16_2"/>
    <property type="match status" value="1"/>
</dbReference>
<dbReference type="PANTHER" id="PTHR24273:SF32">
    <property type="entry name" value="HYALIN"/>
    <property type="match status" value="1"/>
</dbReference>
<comment type="similarity">
    <text evidence="1">Belongs to the glycosyl hydrolase 16 family.</text>
</comment>
<evidence type="ECO:0000256" key="3">
    <source>
        <dbReference type="SAM" id="SignalP"/>
    </source>
</evidence>
<protein>
    <recommendedName>
        <fullName evidence="8">HYR domain-containing protein</fullName>
    </recommendedName>
</protein>
<dbReference type="GO" id="GO:0004553">
    <property type="term" value="F:hydrolase activity, hydrolyzing O-glycosyl compounds"/>
    <property type="evidence" value="ECO:0007669"/>
    <property type="project" value="InterPro"/>
</dbReference>
<dbReference type="PANTHER" id="PTHR24273">
    <property type="entry name" value="FI04643P-RELATED"/>
    <property type="match status" value="1"/>
</dbReference>
<organism evidence="6 7">
    <name type="scientific">Flavobacterium faecale</name>
    <dbReference type="NCBI Taxonomy" id="1355330"/>
    <lineage>
        <taxon>Bacteria</taxon>
        <taxon>Pseudomonadati</taxon>
        <taxon>Bacteroidota</taxon>
        <taxon>Flavobacteriia</taxon>
        <taxon>Flavobacteriales</taxon>
        <taxon>Flavobacteriaceae</taxon>
        <taxon>Flavobacterium</taxon>
    </lineage>
</organism>
<dbReference type="Pfam" id="PF00722">
    <property type="entry name" value="Glyco_hydro_16"/>
    <property type="match status" value="1"/>
</dbReference>
<accession>A0A2S1LFW1</accession>
<keyword evidence="7" id="KW-1185">Reference proteome</keyword>